<keyword evidence="5 7" id="KW-0732">Signal</keyword>
<dbReference type="EMBL" id="JANIEX010000003">
    <property type="protein sequence ID" value="KAJ3576875.1"/>
    <property type="molecule type" value="Genomic_DNA"/>
</dbReference>
<feature type="signal peptide" evidence="7">
    <location>
        <begin position="1"/>
        <end position="19"/>
    </location>
</feature>
<dbReference type="GO" id="GO:0009277">
    <property type="term" value="C:fungal-type cell wall"/>
    <property type="evidence" value="ECO:0007669"/>
    <property type="project" value="InterPro"/>
</dbReference>
<evidence type="ECO:0000256" key="6">
    <source>
        <dbReference type="ARBA" id="ARBA00023157"/>
    </source>
</evidence>
<organism evidence="8 9">
    <name type="scientific">Leucocoprinus birnbaumii</name>
    <dbReference type="NCBI Taxonomy" id="56174"/>
    <lineage>
        <taxon>Eukaryota</taxon>
        <taxon>Fungi</taxon>
        <taxon>Dikarya</taxon>
        <taxon>Basidiomycota</taxon>
        <taxon>Agaricomycotina</taxon>
        <taxon>Agaricomycetes</taxon>
        <taxon>Agaricomycetidae</taxon>
        <taxon>Agaricales</taxon>
        <taxon>Agaricineae</taxon>
        <taxon>Agaricaceae</taxon>
        <taxon>Leucocoprinus</taxon>
    </lineage>
</organism>
<reference evidence="8" key="1">
    <citation type="submission" date="2022-07" db="EMBL/GenBank/DDBJ databases">
        <title>Genome Sequence of Leucocoprinus birnbaumii.</title>
        <authorList>
            <person name="Buettner E."/>
        </authorList>
    </citation>
    <scope>NUCLEOTIDE SEQUENCE</scope>
    <source>
        <strain evidence="8">VT141</strain>
    </source>
</reference>
<proteinExistence type="inferred from homology"/>
<comment type="similarity">
    <text evidence="2 7">Belongs to the fungal hydrophobin family.</text>
</comment>
<dbReference type="PROSITE" id="PS00956">
    <property type="entry name" value="HYDROPHOBIN"/>
    <property type="match status" value="1"/>
</dbReference>
<gene>
    <name evidence="8" type="ORF">NP233_g106</name>
</gene>
<evidence type="ECO:0000256" key="7">
    <source>
        <dbReference type="RuleBase" id="RU365009"/>
    </source>
</evidence>
<dbReference type="CDD" id="cd23507">
    <property type="entry name" value="hydrophobin_I"/>
    <property type="match status" value="1"/>
</dbReference>
<comment type="caution">
    <text evidence="8">The sequence shown here is derived from an EMBL/GenBank/DDBJ whole genome shotgun (WGS) entry which is preliminary data.</text>
</comment>
<evidence type="ECO:0000256" key="4">
    <source>
        <dbReference type="ARBA" id="ARBA00022525"/>
    </source>
</evidence>
<evidence type="ECO:0000313" key="9">
    <source>
        <dbReference type="Proteomes" id="UP001213000"/>
    </source>
</evidence>
<dbReference type="SMART" id="SM00075">
    <property type="entry name" value="HYDRO"/>
    <property type="match status" value="1"/>
</dbReference>
<evidence type="ECO:0000313" key="8">
    <source>
        <dbReference type="EMBL" id="KAJ3576875.1"/>
    </source>
</evidence>
<dbReference type="InterPro" id="IPR019778">
    <property type="entry name" value="Class_I_Hydrophobin_CS"/>
</dbReference>
<evidence type="ECO:0000256" key="1">
    <source>
        <dbReference type="ARBA" id="ARBA00004191"/>
    </source>
</evidence>
<dbReference type="Proteomes" id="UP001213000">
    <property type="component" value="Unassembled WGS sequence"/>
</dbReference>
<sequence length="114" mass="11547">MFSRIFVAVLVALPMIASATPTPNHPQGGQCNVGEVHCCEETHSIGSTAASSGGLLGIPLNLLPQIGLNCDPISILGVGGNNCAAQPVCCSQNSFSGGLLGLNLFDCSPINVNL</sequence>
<comment type="subcellular location">
    <subcellularLocation>
        <location evidence="1 7">Secreted</location>
        <location evidence="1 7">Cell wall</location>
    </subcellularLocation>
</comment>
<evidence type="ECO:0000256" key="5">
    <source>
        <dbReference type="ARBA" id="ARBA00022729"/>
    </source>
</evidence>
<dbReference type="Pfam" id="PF01185">
    <property type="entry name" value="Hydrophobin"/>
    <property type="match status" value="1"/>
</dbReference>
<evidence type="ECO:0000256" key="3">
    <source>
        <dbReference type="ARBA" id="ARBA00022512"/>
    </source>
</evidence>
<accession>A0AAD5Z0I1</accession>
<dbReference type="InterPro" id="IPR001338">
    <property type="entry name" value="Class_I_Hydrophobin"/>
</dbReference>
<keyword evidence="3 7" id="KW-0134">Cell wall</keyword>
<evidence type="ECO:0000256" key="2">
    <source>
        <dbReference type="ARBA" id="ARBA00010446"/>
    </source>
</evidence>
<keyword evidence="6 7" id="KW-1015">Disulfide bond</keyword>
<dbReference type="AlphaFoldDB" id="A0AAD5Z0I1"/>
<protein>
    <recommendedName>
        <fullName evidence="7">Hydrophobin</fullName>
    </recommendedName>
</protein>
<keyword evidence="4 7" id="KW-0964">Secreted</keyword>
<keyword evidence="9" id="KW-1185">Reference proteome</keyword>
<feature type="chain" id="PRO_5041782315" description="Hydrophobin" evidence="7">
    <location>
        <begin position="20"/>
        <end position="114"/>
    </location>
</feature>
<dbReference type="GO" id="GO:0005199">
    <property type="term" value="F:structural constituent of cell wall"/>
    <property type="evidence" value="ECO:0007669"/>
    <property type="project" value="InterPro"/>
</dbReference>
<name>A0AAD5Z0I1_9AGAR</name>